<proteinExistence type="predicted"/>
<reference evidence="2 3" key="1">
    <citation type="submission" date="2021-06" db="EMBL/GenBank/DDBJ databases">
        <title>Caerostris extrusa draft genome.</title>
        <authorList>
            <person name="Kono N."/>
            <person name="Arakawa K."/>
        </authorList>
    </citation>
    <scope>NUCLEOTIDE SEQUENCE [LARGE SCALE GENOMIC DNA]</scope>
</reference>
<evidence type="ECO:0000313" key="3">
    <source>
        <dbReference type="Proteomes" id="UP001054945"/>
    </source>
</evidence>
<dbReference type="Proteomes" id="UP001054945">
    <property type="component" value="Unassembled WGS sequence"/>
</dbReference>
<sequence length="118" mass="13151">MHLVDDSFGPKCPGHPGVAQPGSGIGRRPWKLGLRQQKSFIGSLFSHVDKVRWNAKVMRGWSESESGPKDAEINSASSSSYPLRIPPMGRLHSFMQLQMLSLVGTLYRPLFLRKTMCP</sequence>
<accession>A0AAV4SHX0</accession>
<organism evidence="2 3">
    <name type="scientific">Caerostris extrusa</name>
    <name type="common">Bark spider</name>
    <name type="synonym">Caerostris bankana</name>
    <dbReference type="NCBI Taxonomy" id="172846"/>
    <lineage>
        <taxon>Eukaryota</taxon>
        <taxon>Metazoa</taxon>
        <taxon>Ecdysozoa</taxon>
        <taxon>Arthropoda</taxon>
        <taxon>Chelicerata</taxon>
        <taxon>Arachnida</taxon>
        <taxon>Araneae</taxon>
        <taxon>Araneomorphae</taxon>
        <taxon>Entelegynae</taxon>
        <taxon>Araneoidea</taxon>
        <taxon>Araneidae</taxon>
        <taxon>Caerostris</taxon>
    </lineage>
</organism>
<dbReference type="AlphaFoldDB" id="A0AAV4SHX0"/>
<gene>
    <name evidence="2" type="ORF">CEXT_664231</name>
</gene>
<evidence type="ECO:0000256" key="1">
    <source>
        <dbReference type="SAM" id="MobiDB-lite"/>
    </source>
</evidence>
<dbReference type="EMBL" id="BPLR01009715">
    <property type="protein sequence ID" value="GIY34028.1"/>
    <property type="molecule type" value="Genomic_DNA"/>
</dbReference>
<protein>
    <submittedName>
        <fullName evidence="2">Uncharacterized protein</fullName>
    </submittedName>
</protein>
<feature type="region of interest" description="Disordered" evidence="1">
    <location>
        <begin position="1"/>
        <end position="28"/>
    </location>
</feature>
<feature type="region of interest" description="Disordered" evidence="1">
    <location>
        <begin position="60"/>
        <end position="82"/>
    </location>
</feature>
<keyword evidence="3" id="KW-1185">Reference proteome</keyword>
<name>A0AAV4SHX0_CAEEX</name>
<comment type="caution">
    <text evidence="2">The sequence shown here is derived from an EMBL/GenBank/DDBJ whole genome shotgun (WGS) entry which is preliminary data.</text>
</comment>
<evidence type="ECO:0000313" key="2">
    <source>
        <dbReference type="EMBL" id="GIY34028.1"/>
    </source>
</evidence>